<sequence>MSGPLEEATLAVQRHMRGSPIEGLPLEIRVEIIRHCPDLAAIRSATLSCPALRDAYESIKHRIPWQYQIFKGEISRLRLEEDVYRESVLFEVSHGAWKDRKNDYAVWQMCLHQVYGTAVPIPADWDSDGSLAAQNSRERILSVFRMVDFFSQKFLVRNPDGKERAATTWSLSADDYKFVAKLSRDEFVKAVYRAFYHIQCISTMYTVNRSRGPPRFCHGNVSCFFDAQSRSNQMFVTMAYDFIGNVICDRLGKGDMIWPTWASEIDRDAWKTVPLNNYLHYFYSNELDFTYKFLRGPLDRSSGVLLPRTARPSHLLLRKYLWAMLHEYKKYWGESGLESSHRASDSDEDEE</sequence>
<reference evidence="1 3" key="1">
    <citation type="submission" date="2020-01" db="EMBL/GenBank/DDBJ databases">
        <authorList>
            <consortium name="DOE Joint Genome Institute"/>
            <person name="Haridas S."/>
            <person name="Albert R."/>
            <person name="Binder M."/>
            <person name="Bloem J."/>
            <person name="Labutti K."/>
            <person name="Salamov A."/>
            <person name="Andreopoulos B."/>
            <person name="Baker S.E."/>
            <person name="Barry K."/>
            <person name="Bills G."/>
            <person name="Bluhm B.H."/>
            <person name="Cannon C."/>
            <person name="Castanera R."/>
            <person name="Culley D.E."/>
            <person name="Daum C."/>
            <person name="Ezra D."/>
            <person name="Gonzalez J.B."/>
            <person name="Henrissat B."/>
            <person name="Kuo A."/>
            <person name="Liang C."/>
            <person name="Lipzen A."/>
            <person name="Lutzoni F."/>
            <person name="Magnuson J."/>
            <person name="Mondo S."/>
            <person name="Nolan M."/>
            <person name="Ohm R."/>
            <person name="Pangilinan J."/>
            <person name="Park H.-J."/>
            <person name="Ramirez L."/>
            <person name="Alfaro M."/>
            <person name="Sun H."/>
            <person name="Tritt A."/>
            <person name="Yoshinaga Y."/>
            <person name="Zwiers L.-H."/>
            <person name="Turgeon B.G."/>
            <person name="Goodwin S.B."/>
            <person name="Spatafora J.W."/>
            <person name="Crous P.W."/>
            <person name="Grigoriev I.V."/>
        </authorList>
    </citation>
    <scope>NUCLEOTIDE SEQUENCE</scope>
    <source>
        <strain evidence="1 3">CBS 781.70</strain>
    </source>
</reference>
<gene>
    <name evidence="1 3" type="ORF">P152DRAFT_449333</name>
</gene>
<proteinExistence type="predicted"/>
<dbReference type="Proteomes" id="UP000504638">
    <property type="component" value="Unplaced"/>
</dbReference>
<evidence type="ECO:0000313" key="2">
    <source>
        <dbReference type="Proteomes" id="UP000504638"/>
    </source>
</evidence>
<protein>
    <recommendedName>
        <fullName evidence="4">F-box domain-containing protein</fullName>
    </recommendedName>
</protein>
<reference evidence="3" key="2">
    <citation type="submission" date="2020-04" db="EMBL/GenBank/DDBJ databases">
        <authorList>
            <consortium name="NCBI Genome Project"/>
        </authorList>
    </citation>
    <scope>NUCLEOTIDE SEQUENCE</scope>
    <source>
        <strain evidence="3">CBS 781.70</strain>
    </source>
</reference>
<reference evidence="3" key="3">
    <citation type="submission" date="2025-04" db="UniProtKB">
        <authorList>
            <consortium name="RefSeq"/>
        </authorList>
    </citation>
    <scope>IDENTIFICATION</scope>
    <source>
        <strain evidence="3">CBS 781.70</strain>
    </source>
</reference>
<dbReference type="EMBL" id="ML975157">
    <property type="protein sequence ID" value="KAF1812621.1"/>
    <property type="molecule type" value="Genomic_DNA"/>
</dbReference>
<dbReference type="AlphaFoldDB" id="A0A6G1G3W0"/>
<evidence type="ECO:0000313" key="3">
    <source>
        <dbReference type="RefSeq" id="XP_033534252.1"/>
    </source>
</evidence>
<keyword evidence="2" id="KW-1185">Reference proteome</keyword>
<dbReference type="GeneID" id="54418674"/>
<organism evidence="1">
    <name type="scientific">Eremomyces bilateralis CBS 781.70</name>
    <dbReference type="NCBI Taxonomy" id="1392243"/>
    <lineage>
        <taxon>Eukaryota</taxon>
        <taxon>Fungi</taxon>
        <taxon>Dikarya</taxon>
        <taxon>Ascomycota</taxon>
        <taxon>Pezizomycotina</taxon>
        <taxon>Dothideomycetes</taxon>
        <taxon>Dothideomycetes incertae sedis</taxon>
        <taxon>Eremomycetales</taxon>
        <taxon>Eremomycetaceae</taxon>
        <taxon>Eremomyces</taxon>
    </lineage>
</organism>
<name>A0A6G1G3W0_9PEZI</name>
<dbReference type="RefSeq" id="XP_033534252.1">
    <property type="nucleotide sequence ID" value="XM_033678104.1"/>
</dbReference>
<evidence type="ECO:0008006" key="4">
    <source>
        <dbReference type="Google" id="ProtNLM"/>
    </source>
</evidence>
<accession>A0A6G1G3W0</accession>
<evidence type="ECO:0000313" key="1">
    <source>
        <dbReference type="EMBL" id="KAF1812621.1"/>
    </source>
</evidence>